<accession>A0A9P6LKZ3</accession>
<keyword evidence="19" id="KW-1185">Reference proteome</keyword>
<evidence type="ECO:0000256" key="15">
    <source>
        <dbReference type="SAM" id="MobiDB-lite"/>
    </source>
</evidence>
<feature type="region of interest" description="Disordered" evidence="15">
    <location>
        <begin position="1"/>
        <end position="110"/>
    </location>
</feature>
<dbReference type="InterPro" id="IPR014729">
    <property type="entry name" value="Rossmann-like_a/b/a_fold"/>
</dbReference>
<dbReference type="EMBL" id="JAATWM020000006">
    <property type="protein sequence ID" value="KAF9879899.1"/>
    <property type="molecule type" value="Genomic_DNA"/>
</dbReference>
<reference evidence="18" key="2">
    <citation type="submission" date="2020-11" db="EMBL/GenBank/DDBJ databases">
        <title>Whole genome sequencing of Colletotrichum sp.</title>
        <authorList>
            <person name="Li H."/>
        </authorList>
    </citation>
    <scope>NUCLEOTIDE SEQUENCE</scope>
    <source>
        <strain evidence="18">CkLH20</strain>
    </source>
</reference>
<evidence type="ECO:0000256" key="6">
    <source>
        <dbReference type="ARBA" id="ARBA00022741"/>
    </source>
</evidence>
<dbReference type="GO" id="GO:0006438">
    <property type="term" value="P:valyl-tRNA aminoacylation"/>
    <property type="evidence" value="ECO:0007669"/>
    <property type="project" value="InterPro"/>
</dbReference>
<dbReference type="GO" id="GO:0005829">
    <property type="term" value="C:cytosol"/>
    <property type="evidence" value="ECO:0007669"/>
    <property type="project" value="TreeGrafter"/>
</dbReference>
<feature type="compositionally biased region" description="Basic and acidic residues" evidence="15">
    <location>
        <begin position="94"/>
        <end position="103"/>
    </location>
</feature>
<feature type="coiled-coil region" evidence="14">
    <location>
        <begin position="1015"/>
        <end position="1042"/>
    </location>
</feature>
<evidence type="ECO:0000256" key="10">
    <source>
        <dbReference type="ARBA" id="ARBA00023146"/>
    </source>
</evidence>
<dbReference type="NCBIfam" id="NF004349">
    <property type="entry name" value="PRK05729.1"/>
    <property type="match status" value="1"/>
</dbReference>
<evidence type="ECO:0000256" key="4">
    <source>
        <dbReference type="ARBA" id="ARBA00022490"/>
    </source>
</evidence>
<dbReference type="Gene3D" id="3.90.740.10">
    <property type="entry name" value="Valyl/Leucyl/Isoleucyl-tRNA synthetase, editing domain"/>
    <property type="match status" value="1"/>
</dbReference>
<keyword evidence="7 13" id="KW-0067">ATP-binding</keyword>
<evidence type="ECO:0000313" key="19">
    <source>
        <dbReference type="Proteomes" id="UP000781932"/>
    </source>
</evidence>
<dbReference type="CDD" id="cd00817">
    <property type="entry name" value="ValRS_core"/>
    <property type="match status" value="1"/>
</dbReference>
<dbReference type="NCBIfam" id="TIGR00422">
    <property type="entry name" value="valS"/>
    <property type="match status" value="1"/>
</dbReference>
<proteinExistence type="inferred from homology"/>
<dbReference type="PANTHER" id="PTHR11946">
    <property type="entry name" value="VALYL-TRNA SYNTHETASES"/>
    <property type="match status" value="1"/>
</dbReference>
<evidence type="ECO:0000256" key="12">
    <source>
        <dbReference type="ARBA" id="ARBA00047552"/>
    </source>
</evidence>
<keyword evidence="10 13" id="KW-0030">Aminoacyl-tRNA synthetase</keyword>
<feature type="domain" description="Aminoacyl-tRNA synthetase class Ia" evidence="16">
    <location>
        <begin position="140"/>
        <end position="762"/>
    </location>
</feature>
<dbReference type="PANTHER" id="PTHR11946:SF109">
    <property type="entry name" value="VALINE--TRNA LIGASE"/>
    <property type="match status" value="1"/>
</dbReference>
<organism evidence="18 19">
    <name type="scientific">Colletotrichum karsti</name>
    <dbReference type="NCBI Taxonomy" id="1095194"/>
    <lineage>
        <taxon>Eukaryota</taxon>
        <taxon>Fungi</taxon>
        <taxon>Dikarya</taxon>
        <taxon>Ascomycota</taxon>
        <taxon>Pezizomycotina</taxon>
        <taxon>Sordariomycetes</taxon>
        <taxon>Hypocreomycetidae</taxon>
        <taxon>Glomerellales</taxon>
        <taxon>Glomerellaceae</taxon>
        <taxon>Colletotrichum</taxon>
        <taxon>Colletotrichum boninense species complex</taxon>
    </lineage>
</organism>
<dbReference type="GO" id="GO:0005524">
    <property type="term" value="F:ATP binding"/>
    <property type="evidence" value="ECO:0007669"/>
    <property type="project" value="UniProtKB-KW"/>
</dbReference>
<dbReference type="GO" id="GO:0002161">
    <property type="term" value="F:aminoacyl-tRNA deacylase activity"/>
    <property type="evidence" value="ECO:0007669"/>
    <property type="project" value="InterPro"/>
</dbReference>
<dbReference type="FunFam" id="3.40.50.620:FF:000020">
    <property type="entry name" value="Valine--tRNA ligase, mitochondrial"/>
    <property type="match status" value="1"/>
</dbReference>
<dbReference type="CDD" id="cd07962">
    <property type="entry name" value="Anticodon_Ia_Val"/>
    <property type="match status" value="1"/>
</dbReference>
<feature type="domain" description="Methionyl/Valyl/Leucyl/Isoleucyl-tRNA synthetase anticodon-binding" evidence="17">
    <location>
        <begin position="805"/>
        <end position="942"/>
    </location>
</feature>
<dbReference type="InterPro" id="IPR002300">
    <property type="entry name" value="aa-tRNA-synth_Ia"/>
</dbReference>
<keyword evidence="9 14" id="KW-0175">Coiled coil</keyword>
<evidence type="ECO:0000259" key="16">
    <source>
        <dbReference type="Pfam" id="PF00133"/>
    </source>
</evidence>
<dbReference type="Pfam" id="PF00133">
    <property type="entry name" value="tRNA-synt_1"/>
    <property type="match status" value="1"/>
</dbReference>
<evidence type="ECO:0000256" key="13">
    <source>
        <dbReference type="RuleBase" id="RU363035"/>
    </source>
</evidence>
<reference evidence="18" key="1">
    <citation type="submission" date="2020-03" db="EMBL/GenBank/DDBJ databases">
        <authorList>
            <person name="He L."/>
        </authorList>
    </citation>
    <scope>NUCLEOTIDE SEQUENCE</scope>
    <source>
        <strain evidence="18">CkLH20</strain>
    </source>
</reference>
<dbReference type="InterPro" id="IPR037118">
    <property type="entry name" value="Val-tRNA_synth_C_sf"/>
</dbReference>
<dbReference type="GeneID" id="62158503"/>
<name>A0A9P6LKZ3_9PEZI</name>
<comment type="catalytic activity">
    <reaction evidence="12">
        <text>tRNA(Val) + L-valine + ATP = L-valyl-tRNA(Val) + AMP + diphosphate</text>
        <dbReference type="Rhea" id="RHEA:10704"/>
        <dbReference type="Rhea" id="RHEA-COMP:9672"/>
        <dbReference type="Rhea" id="RHEA-COMP:9708"/>
        <dbReference type="ChEBI" id="CHEBI:30616"/>
        <dbReference type="ChEBI" id="CHEBI:33019"/>
        <dbReference type="ChEBI" id="CHEBI:57762"/>
        <dbReference type="ChEBI" id="CHEBI:78442"/>
        <dbReference type="ChEBI" id="CHEBI:78537"/>
        <dbReference type="ChEBI" id="CHEBI:456215"/>
        <dbReference type="EC" id="6.1.1.9"/>
    </reaction>
</comment>
<keyword evidence="5 13" id="KW-0436">Ligase</keyword>
<evidence type="ECO:0000256" key="5">
    <source>
        <dbReference type="ARBA" id="ARBA00022598"/>
    </source>
</evidence>
<comment type="caution">
    <text evidence="18">The sequence shown here is derived from an EMBL/GenBank/DDBJ whole genome shotgun (WGS) entry which is preliminary data.</text>
</comment>
<dbReference type="FunFam" id="3.90.740.10:FF:000010">
    <property type="entry name" value="Valine--tRNA ligase"/>
    <property type="match status" value="1"/>
</dbReference>
<dbReference type="InterPro" id="IPR013155">
    <property type="entry name" value="M/V/L/I-tRNA-synth_anticd-bd"/>
</dbReference>
<gene>
    <name evidence="18" type="ORF">CkaCkLH20_02710</name>
</gene>
<protein>
    <recommendedName>
        <fullName evidence="3">valine--tRNA ligase</fullName>
        <ecNumber evidence="3">6.1.1.9</ecNumber>
    </recommendedName>
    <alternativeName>
        <fullName evidence="11">Valyl-tRNA synthetase</fullName>
    </alternativeName>
</protein>
<dbReference type="Gene3D" id="1.10.287.380">
    <property type="entry name" value="Valyl-tRNA synthetase, C-terminal domain"/>
    <property type="match status" value="1"/>
</dbReference>
<dbReference type="InterPro" id="IPR002303">
    <property type="entry name" value="Valyl-tRNA_ligase"/>
</dbReference>
<dbReference type="FunFam" id="3.40.50.620:FF:000078">
    <property type="entry name" value="Valine--tRNA ligase, mitochondrial"/>
    <property type="match status" value="1"/>
</dbReference>
<dbReference type="RefSeq" id="XP_038749360.1">
    <property type="nucleotide sequence ID" value="XM_038885429.1"/>
</dbReference>
<dbReference type="PROSITE" id="PS00178">
    <property type="entry name" value="AA_TRNA_LIGASE_I"/>
    <property type="match status" value="1"/>
</dbReference>
<dbReference type="OrthoDB" id="629407at2759"/>
<dbReference type="Pfam" id="PF08264">
    <property type="entry name" value="Anticodon_1"/>
    <property type="match status" value="1"/>
</dbReference>
<comment type="subcellular location">
    <subcellularLocation>
        <location evidence="1">Cytoplasm</location>
    </subcellularLocation>
</comment>
<keyword evidence="6 13" id="KW-0547">Nucleotide-binding</keyword>
<evidence type="ECO:0000256" key="2">
    <source>
        <dbReference type="ARBA" id="ARBA00005594"/>
    </source>
</evidence>
<dbReference type="FunFam" id="3.90.740.10:FF:000008">
    <property type="entry name" value="Valine--tRNA ligase, mitochondrial"/>
    <property type="match status" value="1"/>
</dbReference>
<evidence type="ECO:0000256" key="7">
    <source>
        <dbReference type="ARBA" id="ARBA00022840"/>
    </source>
</evidence>
<comment type="similarity">
    <text evidence="2 13">Belongs to the class-I aminoacyl-tRNA synthetase family.</text>
</comment>
<dbReference type="InterPro" id="IPR001412">
    <property type="entry name" value="aa-tRNA-synth_I_CS"/>
</dbReference>
<dbReference type="AlphaFoldDB" id="A0A9P6LKZ3"/>
<keyword evidence="4" id="KW-0963">Cytoplasm</keyword>
<dbReference type="InterPro" id="IPR009080">
    <property type="entry name" value="tRNAsynth_Ia_anticodon-bd"/>
</dbReference>
<dbReference type="SUPFAM" id="SSF52374">
    <property type="entry name" value="Nucleotidylyl transferase"/>
    <property type="match status" value="1"/>
</dbReference>
<dbReference type="Proteomes" id="UP000781932">
    <property type="component" value="Unassembled WGS sequence"/>
</dbReference>
<dbReference type="Gene3D" id="1.10.730.10">
    <property type="entry name" value="Isoleucyl-tRNA Synthetase, Domain 1"/>
    <property type="match status" value="1"/>
</dbReference>
<dbReference type="GO" id="GO:0004832">
    <property type="term" value="F:valine-tRNA ligase activity"/>
    <property type="evidence" value="ECO:0007669"/>
    <property type="project" value="UniProtKB-EC"/>
</dbReference>
<evidence type="ECO:0000259" key="17">
    <source>
        <dbReference type="Pfam" id="PF08264"/>
    </source>
</evidence>
<evidence type="ECO:0000256" key="3">
    <source>
        <dbReference type="ARBA" id="ARBA00013169"/>
    </source>
</evidence>
<dbReference type="EC" id="6.1.1.9" evidence="3"/>
<dbReference type="PRINTS" id="PR00986">
    <property type="entry name" value="TRNASYNTHVAL"/>
</dbReference>
<evidence type="ECO:0000256" key="14">
    <source>
        <dbReference type="SAM" id="Coils"/>
    </source>
</evidence>
<feature type="compositionally biased region" description="Low complexity" evidence="15">
    <location>
        <begin position="74"/>
        <end position="88"/>
    </location>
</feature>
<sequence>MPFSDSVGATEGLKEEVPPPASNEVKAQVAATSSTHAAGQDAGAAGGAPPKVKTEKELDKERKKAEKAAKFAEKQAAQAAKAAAAPPSKKAEKKAKAAKKEEEVVPEYVEDTPKGEKKRLKSLEDPHFKAYHPEAVESAWYEWWEKEGFFKPEFTAEGKVKPAGKFVVAHPPPNVTGALHLGHALGDSLQDIMIRWNRMLGKTTLWIPGCDHAGISTQSVVENMLWRREGKTRHDLGREDFVDKVWAWKGEYHDKINAALRKMGGSFDWSREAFTMDANLSAAVAETFVRLFEEGTIYRANRLVNWSSRLTTALSNLEVINRDLTGRTLLDVPGYEKKIEFGVLIHFKYPIEGSDETIEVATTRIETMLGDSGIAVHPEDPRYTHLVGKRAKHPIIEGRLLPIVADTYVDKEFGTGAVKLTPAHDPNDFNLGQKHGLEFINILTDDGNINKNGGKYEGQKRFDVRYTIQDELKQLGLYVDKKDNAMTIPLCERSKDVIEPLLKPQWYMSMRSMADDAVAAVKDGRIKIRPESSERSFYAWMSGINDWCISRQLWWGHRCPVYLAKVEGETADPLDNKRWFAGKNREEAEAKAKAALPDKKFTLEQDEDVLDTWFSSGLWPFSTLGWPNKTNDLSELYPTSVLETGWDILFFWIARMVMLGIKLTGQVPFTEVYCHSLVRDSEGRKMSKSLGNVIDPLDAIAGISLPDLHAKLRTGNLHPSEVQKAEKYQKTAFPEGLPRNGADALRFTMAALTSTSGDVNFDVKVMTGWRKFCNKIWQASKYVLGKLPEGFVPLKEPVVGKTLAEKWILHKLNVAAKDINKALGDRDFQHATGIVYQYILNHLCDVYIENSKAIIQDGTEEERNSAIQTLYTALEGALTMIHPFTPFLTEELWQRLPRRPEDKTKSIMLASYPVFDEKFNLPQAEEAYELVLGCSRGARSLMSEYARNEEAKIIVQAHDATSYSTAQEQVAAINALSGKGVTGIEVLAPAAARPAGCVAFPVGSSASVYLHVKGRVDLDAEIEKAQKKLDKARANVEKQNKLLADPNYKEKVDPNVQASDKQKVVDLESEARGFEGTIKQFEQLKLE</sequence>
<feature type="compositionally biased region" description="Basic and acidic residues" evidence="15">
    <location>
        <begin position="52"/>
        <end position="73"/>
    </location>
</feature>
<evidence type="ECO:0000256" key="9">
    <source>
        <dbReference type="ARBA" id="ARBA00023054"/>
    </source>
</evidence>
<dbReference type="SUPFAM" id="SSF47323">
    <property type="entry name" value="Anticodon-binding domain of a subclass of class I aminoacyl-tRNA synthetases"/>
    <property type="match status" value="1"/>
</dbReference>
<keyword evidence="8 13" id="KW-0648">Protein biosynthesis</keyword>
<dbReference type="HAMAP" id="MF_02004">
    <property type="entry name" value="Val_tRNA_synth_type1"/>
    <property type="match status" value="1"/>
</dbReference>
<evidence type="ECO:0000313" key="18">
    <source>
        <dbReference type="EMBL" id="KAF9879899.1"/>
    </source>
</evidence>
<dbReference type="SUPFAM" id="SSF50677">
    <property type="entry name" value="ValRS/IleRS/LeuRS editing domain"/>
    <property type="match status" value="1"/>
</dbReference>
<dbReference type="InterPro" id="IPR033705">
    <property type="entry name" value="Anticodon_Ia_Val"/>
</dbReference>
<dbReference type="Gene3D" id="3.40.50.620">
    <property type="entry name" value="HUPs"/>
    <property type="match status" value="2"/>
</dbReference>
<dbReference type="InterPro" id="IPR009008">
    <property type="entry name" value="Val/Leu/Ile-tRNA-synth_edit"/>
</dbReference>
<evidence type="ECO:0000256" key="11">
    <source>
        <dbReference type="ARBA" id="ARBA00029936"/>
    </source>
</evidence>
<evidence type="ECO:0000256" key="1">
    <source>
        <dbReference type="ARBA" id="ARBA00004496"/>
    </source>
</evidence>
<dbReference type="FunFam" id="1.10.730.10:FF:000009">
    <property type="entry name" value="Valine--tRNA ligase, mitochondrial"/>
    <property type="match status" value="1"/>
</dbReference>
<evidence type="ECO:0000256" key="8">
    <source>
        <dbReference type="ARBA" id="ARBA00022917"/>
    </source>
</evidence>